<proteinExistence type="predicted"/>
<keyword evidence="2" id="KW-1185">Reference proteome</keyword>
<name>A0ABV7XTZ4_9FLAO</name>
<protein>
    <submittedName>
        <fullName evidence="1">Uncharacterized protein</fullName>
    </submittedName>
</protein>
<accession>A0ABV7XTZ4</accession>
<dbReference type="Proteomes" id="UP001595735">
    <property type="component" value="Unassembled WGS sequence"/>
</dbReference>
<sequence length="298" mass="35224">MTTKPFLFIVLFSFNLFFSQKYILLDDVKLRFPVHEYTLDTHELYDIKKDINVYNVFVSKNTILLITVLPDLSEKVLPGMDERGNNWQRIDIQNIKDKIVSNDQMINIATDWKVNNTPEKKTLEYQLVKKEKDAYYTSKMSLTELFSIEDLKFPLLSSYGTINTTERKVTIKEMETSFKTQFPKQDFIMDITGNNKIRSLDERYSFRNYLSKEYIIKGNKAYQFWTFDGWWEHDGYNESRGIDRFLYIPDKGIVGGSYDFYFRKNSGTSSTNTSFTVSDFKLWGNIINERIMTAKELK</sequence>
<dbReference type="RefSeq" id="WP_290295349.1">
    <property type="nucleotide sequence ID" value="NZ_JAUFQR010000001.1"/>
</dbReference>
<dbReference type="EMBL" id="JBHRYO010000002">
    <property type="protein sequence ID" value="MFC3755289.1"/>
    <property type="molecule type" value="Genomic_DNA"/>
</dbReference>
<comment type="caution">
    <text evidence="1">The sequence shown here is derived from an EMBL/GenBank/DDBJ whole genome shotgun (WGS) entry which is preliminary data.</text>
</comment>
<organism evidence="1 2">
    <name type="scientific">Chryseobacterium tructae</name>
    <dbReference type="NCBI Taxonomy" id="1037380"/>
    <lineage>
        <taxon>Bacteria</taxon>
        <taxon>Pseudomonadati</taxon>
        <taxon>Bacteroidota</taxon>
        <taxon>Flavobacteriia</taxon>
        <taxon>Flavobacteriales</taxon>
        <taxon>Weeksellaceae</taxon>
        <taxon>Chryseobacterium group</taxon>
        <taxon>Chryseobacterium</taxon>
    </lineage>
</organism>
<evidence type="ECO:0000313" key="2">
    <source>
        <dbReference type="Proteomes" id="UP001595735"/>
    </source>
</evidence>
<gene>
    <name evidence="1" type="ORF">ACFONJ_04810</name>
</gene>
<evidence type="ECO:0000313" key="1">
    <source>
        <dbReference type="EMBL" id="MFC3755289.1"/>
    </source>
</evidence>
<reference evidence="2" key="1">
    <citation type="journal article" date="2019" name="Int. J. Syst. Evol. Microbiol.">
        <title>The Global Catalogue of Microorganisms (GCM) 10K type strain sequencing project: providing services to taxonomists for standard genome sequencing and annotation.</title>
        <authorList>
            <consortium name="The Broad Institute Genomics Platform"/>
            <consortium name="The Broad Institute Genome Sequencing Center for Infectious Disease"/>
            <person name="Wu L."/>
            <person name="Ma J."/>
        </authorList>
    </citation>
    <scope>NUCLEOTIDE SEQUENCE [LARGE SCALE GENOMIC DNA]</scope>
    <source>
        <strain evidence="2">CECT 7798</strain>
    </source>
</reference>